<feature type="region of interest" description="Disordered" evidence="1">
    <location>
        <begin position="23"/>
        <end position="57"/>
    </location>
</feature>
<protein>
    <submittedName>
        <fullName evidence="2">Uncharacterized protein</fullName>
    </submittedName>
</protein>
<evidence type="ECO:0000313" key="3">
    <source>
        <dbReference type="Proteomes" id="UP001321473"/>
    </source>
</evidence>
<gene>
    <name evidence="2" type="ORF">V5799_011433</name>
</gene>
<dbReference type="Proteomes" id="UP001321473">
    <property type="component" value="Unassembled WGS sequence"/>
</dbReference>
<proteinExistence type="predicted"/>
<accession>A0AAQ4EH68</accession>
<evidence type="ECO:0000313" key="2">
    <source>
        <dbReference type="EMBL" id="KAK8774034.1"/>
    </source>
</evidence>
<feature type="compositionally biased region" description="Polar residues" evidence="1">
    <location>
        <begin position="40"/>
        <end position="57"/>
    </location>
</feature>
<sequence>MPDEFESCILSQLGAKKLKRDAIPSAFTRRQPTKPWKPATFSTSPSKPVISPGSSRQDSQASAMNIAACLLPAAFEECQCLLIF</sequence>
<organism evidence="2 3">
    <name type="scientific">Amblyomma americanum</name>
    <name type="common">Lone star tick</name>
    <dbReference type="NCBI Taxonomy" id="6943"/>
    <lineage>
        <taxon>Eukaryota</taxon>
        <taxon>Metazoa</taxon>
        <taxon>Ecdysozoa</taxon>
        <taxon>Arthropoda</taxon>
        <taxon>Chelicerata</taxon>
        <taxon>Arachnida</taxon>
        <taxon>Acari</taxon>
        <taxon>Parasitiformes</taxon>
        <taxon>Ixodida</taxon>
        <taxon>Ixodoidea</taxon>
        <taxon>Ixodidae</taxon>
        <taxon>Amblyomminae</taxon>
        <taxon>Amblyomma</taxon>
    </lineage>
</organism>
<name>A0AAQ4EH68_AMBAM</name>
<dbReference type="AlphaFoldDB" id="A0AAQ4EH68"/>
<keyword evidence="3" id="KW-1185">Reference proteome</keyword>
<comment type="caution">
    <text evidence="2">The sequence shown here is derived from an EMBL/GenBank/DDBJ whole genome shotgun (WGS) entry which is preliminary data.</text>
</comment>
<dbReference type="EMBL" id="JARKHS020015904">
    <property type="protein sequence ID" value="KAK8774034.1"/>
    <property type="molecule type" value="Genomic_DNA"/>
</dbReference>
<reference evidence="2 3" key="1">
    <citation type="journal article" date="2023" name="Arcadia Sci">
        <title>De novo assembly of a long-read Amblyomma americanum tick genome.</title>
        <authorList>
            <person name="Chou S."/>
            <person name="Poskanzer K.E."/>
            <person name="Rollins M."/>
            <person name="Thuy-Boun P.S."/>
        </authorList>
    </citation>
    <scope>NUCLEOTIDE SEQUENCE [LARGE SCALE GENOMIC DNA]</scope>
    <source>
        <strain evidence="2">F_SG_1</strain>
        <tissue evidence="2">Salivary glands</tissue>
    </source>
</reference>
<evidence type="ECO:0000256" key="1">
    <source>
        <dbReference type="SAM" id="MobiDB-lite"/>
    </source>
</evidence>